<sequence length="191" mass="20680">MGELFTLLITCVFINNVVLNQFLGMCPFMGVSKKASSAIGMGVAVVFVIVAASIVTYGLYYLVLEPLQLEFMDLLTFILVIASLVQLTEMFIKKTSPGLYKSLGVYLPLITTNCVVLNVCLENISQEFDFAHMLVYSFATPLGFALVLYIFSTIRERLDASDVPNPFKGNPIALVVAGIMALAFGGLAGLA</sequence>
<feature type="transmembrane region" description="Helical" evidence="8">
    <location>
        <begin position="6"/>
        <end position="26"/>
    </location>
</feature>
<dbReference type="InterPro" id="IPR003667">
    <property type="entry name" value="NqrDE/RnfAE"/>
</dbReference>
<dbReference type="GO" id="GO:0012505">
    <property type="term" value="C:endomembrane system"/>
    <property type="evidence" value="ECO:0007669"/>
    <property type="project" value="UniProtKB-SubCell"/>
</dbReference>
<name>A0A9D2NSP6_9FIRM</name>
<evidence type="ECO:0000256" key="1">
    <source>
        <dbReference type="ARBA" id="ARBA00004127"/>
    </source>
</evidence>
<reference evidence="9" key="2">
    <citation type="submission" date="2021-04" db="EMBL/GenBank/DDBJ databases">
        <authorList>
            <person name="Gilroy R."/>
        </authorList>
    </citation>
    <scope>NUCLEOTIDE SEQUENCE</scope>
    <source>
        <strain evidence="9">CHK187-11901</strain>
    </source>
</reference>
<dbReference type="EC" id="7.-.-.-" evidence="8"/>
<dbReference type="GO" id="GO:0005886">
    <property type="term" value="C:plasma membrane"/>
    <property type="evidence" value="ECO:0007669"/>
    <property type="project" value="UniProtKB-SubCell"/>
</dbReference>
<comment type="function">
    <text evidence="8">Part of a membrane-bound complex that couples electron transfer with translocation of ions across the membrane.</text>
</comment>
<feature type="transmembrane region" description="Helical" evidence="8">
    <location>
        <begin position="38"/>
        <end position="62"/>
    </location>
</feature>
<keyword evidence="3 8" id="KW-0812">Transmembrane</keyword>
<dbReference type="InterPro" id="IPR050133">
    <property type="entry name" value="NqrDE/RnfAE_oxidrdctase"/>
</dbReference>
<feature type="transmembrane region" description="Helical" evidence="8">
    <location>
        <begin position="130"/>
        <end position="151"/>
    </location>
</feature>
<gene>
    <name evidence="8" type="primary">rnfA</name>
    <name evidence="9" type="ORF">H9702_06785</name>
</gene>
<evidence type="ECO:0000256" key="3">
    <source>
        <dbReference type="ARBA" id="ARBA00022692"/>
    </source>
</evidence>
<evidence type="ECO:0000256" key="6">
    <source>
        <dbReference type="ARBA" id="ARBA00022989"/>
    </source>
</evidence>
<dbReference type="Pfam" id="PF02508">
    <property type="entry name" value="Rnf-Nqr"/>
    <property type="match status" value="1"/>
</dbReference>
<accession>A0A9D2NSP6</accession>
<organism evidence="9 10">
    <name type="scientific">Candidatus Merdibacter merdavium</name>
    <dbReference type="NCBI Taxonomy" id="2838692"/>
    <lineage>
        <taxon>Bacteria</taxon>
        <taxon>Bacillati</taxon>
        <taxon>Bacillota</taxon>
        <taxon>Erysipelotrichia</taxon>
        <taxon>Erysipelotrichales</taxon>
        <taxon>Erysipelotrichaceae</taxon>
        <taxon>Merdibacter</taxon>
    </lineage>
</organism>
<proteinExistence type="inferred from homology"/>
<feature type="transmembrane region" description="Helical" evidence="8">
    <location>
        <begin position="74"/>
        <end position="92"/>
    </location>
</feature>
<feature type="transmembrane region" description="Helical" evidence="8">
    <location>
        <begin position="172"/>
        <end position="190"/>
    </location>
</feature>
<evidence type="ECO:0000313" key="10">
    <source>
        <dbReference type="Proteomes" id="UP000823896"/>
    </source>
</evidence>
<feature type="transmembrane region" description="Helical" evidence="8">
    <location>
        <begin position="104"/>
        <end position="124"/>
    </location>
</feature>
<dbReference type="Proteomes" id="UP000823896">
    <property type="component" value="Unassembled WGS sequence"/>
</dbReference>
<keyword evidence="5 8" id="KW-0249">Electron transport</keyword>
<keyword evidence="2 8" id="KW-0813">Transport</keyword>
<evidence type="ECO:0000256" key="8">
    <source>
        <dbReference type="HAMAP-Rule" id="MF_00459"/>
    </source>
</evidence>
<comment type="similarity">
    <text evidence="8">Belongs to the NqrDE/RnfAE family.</text>
</comment>
<dbReference type="PANTHER" id="PTHR30335:SF0">
    <property type="entry name" value="ION-TRANSLOCATING OXIDOREDUCTASE COMPLEX SUBUNIT A"/>
    <property type="match status" value="1"/>
</dbReference>
<comment type="subunit">
    <text evidence="8">The complex is composed of six subunits: RnfA, RnfB, RnfC, RnfD, RnfE and RnfG.</text>
</comment>
<dbReference type="HAMAP" id="MF_00459">
    <property type="entry name" value="RsxA_RnfA"/>
    <property type="match status" value="1"/>
</dbReference>
<keyword evidence="8" id="KW-1003">Cell membrane</keyword>
<dbReference type="InterPro" id="IPR011293">
    <property type="entry name" value="Ion_transpt_RnfA/RsxA"/>
</dbReference>
<protein>
    <recommendedName>
        <fullName evidence="8">Ion-translocating oxidoreductase complex subunit A</fullName>
        <ecNumber evidence="8">7.-.-.-</ecNumber>
    </recommendedName>
    <alternativeName>
        <fullName evidence="8">Rnf electron transport complex subunit A</fullName>
    </alternativeName>
</protein>
<dbReference type="AlphaFoldDB" id="A0A9D2NSP6"/>
<evidence type="ECO:0000256" key="2">
    <source>
        <dbReference type="ARBA" id="ARBA00022448"/>
    </source>
</evidence>
<dbReference type="EMBL" id="DWWM01000042">
    <property type="protein sequence ID" value="HJC36821.1"/>
    <property type="molecule type" value="Genomic_DNA"/>
</dbReference>
<evidence type="ECO:0000256" key="5">
    <source>
        <dbReference type="ARBA" id="ARBA00022982"/>
    </source>
</evidence>
<dbReference type="PANTHER" id="PTHR30335">
    <property type="entry name" value="INTEGRAL MEMBRANE PROTEIN OF SOXR-REDUCING COMPLEX"/>
    <property type="match status" value="1"/>
</dbReference>
<evidence type="ECO:0000313" key="9">
    <source>
        <dbReference type="EMBL" id="HJC36821.1"/>
    </source>
</evidence>
<dbReference type="PIRSF" id="PIRSF006102">
    <property type="entry name" value="NQR_DE"/>
    <property type="match status" value="1"/>
</dbReference>
<keyword evidence="4 8" id="KW-1278">Translocase</keyword>
<reference evidence="9" key="1">
    <citation type="journal article" date="2021" name="PeerJ">
        <title>Extensive microbial diversity within the chicken gut microbiome revealed by metagenomics and culture.</title>
        <authorList>
            <person name="Gilroy R."/>
            <person name="Ravi A."/>
            <person name="Getino M."/>
            <person name="Pursley I."/>
            <person name="Horton D.L."/>
            <person name="Alikhan N.F."/>
            <person name="Baker D."/>
            <person name="Gharbi K."/>
            <person name="Hall N."/>
            <person name="Watson M."/>
            <person name="Adriaenssens E.M."/>
            <person name="Foster-Nyarko E."/>
            <person name="Jarju S."/>
            <person name="Secka A."/>
            <person name="Antonio M."/>
            <person name="Oren A."/>
            <person name="Chaudhuri R.R."/>
            <person name="La Ragione R."/>
            <person name="Hildebrand F."/>
            <person name="Pallen M.J."/>
        </authorList>
    </citation>
    <scope>NUCLEOTIDE SEQUENCE</scope>
    <source>
        <strain evidence="9">CHK187-11901</strain>
    </source>
</reference>
<comment type="caution">
    <text evidence="9">The sequence shown here is derived from an EMBL/GenBank/DDBJ whole genome shotgun (WGS) entry which is preliminary data.</text>
</comment>
<keyword evidence="6 8" id="KW-1133">Transmembrane helix</keyword>
<evidence type="ECO:0000256" key="4">
    <source>
        <dbReference type="ARBA" id="ARBA00022967"/>
    </source>
</evidence>
<evidence type="ECO:0000256" key="7">
    <source>
        <dbReference type="ARBA" id="ARBA00023136"/>
    </source>
</evidence>
<dbReference type="NCBIfam" id="TIGR01943">
    <property type="entry name" value="rnfA"/>
    <property type="match status" value="1"/>
</dbReference>
<comment type="subcellular location">
    <subcellularLocation>
        <location evidence="8">Cell membrane</location>
        <topology evidence="8">Multi-pass membrane protein</topology>
    </subcellularLocation>
    <subcellularLocation>
        <location evidence="1">Endomembrane system</location>
        <topology evidence="1">Multi-pass membrane protein</topology>
    </subcellularLocation>
</comment>
<keyword evidence="7 8" id="KW-0472">Membrane</keyword>
<dbReference type="GO" id="GO:0022900">
    <property type="term" value="P:electron transport chain"/>
    <property type="evidence" value="ECO:0007669"/>
    <property type="project" value="UniProtKB-UniRule"/>
</dbReference>